<dbReference type="AlphaFoldDB" id="A0A2T8I024"/>
<gene>
    <name evidence="2" type="ORF">PAHAL_9G034000</name>
</gene>
<feature type="region of interest" description="Disordered" evidence="1">
    <location>
        <begin position="43"/>
        <end position="78"/>
    </location>
</feature>
<sequence length="78" mass="8459">MANSIRLLDLVPFFFPSKVGKRAWRLGPKFNLLELAGAARTRTPSTTNYDVHSPTWGDGKPTHPPSAMRAIGLGHGSS</sequence>
<accession>A0A2T8I024</accession>
<dbReference type="Proteomes" id="UP000243499">
    <property type="component" value="Chromosome 9"/>
</dbReference>
<organism evidence="2">
    <name type="scientific">Panicum hallii</name>
    <dbReference type="NCBI Taxonomy" id="206008"/>
    <lineage>
        <taxon>Eukaryota</taxon>
        <taxon>Viridiplantae</taxon>
        <taxon>Streptophyta</taxon>
        <taxon>Embryophyta</taxon>
        <taxon>Tracheophyta</taxon>
        <taxon>Spermatophyta</taxon>
        <taxon>Magnoliopsida</taxon>
        <taxon>Liliopsida</taxon>
        <taxon>Poales</taxon>
        <taxon>Poaceae</taxon>
        <taxon>PACMAD clade</taxon>
        <taxon>Panicoideae</taxon>
        <taxon>Panicodae</taxon>
        <taxon>Paniceae</taxon>
        <taxon>Panicinae</taxon>
        <taxon>Panicum</taxon>
        <taxon>Panicum sect. Panicum</taxon>
    </lineage>
</organism>
<dbReference type="Gramene" id="PVH31001">
    <property type="protein sequence ID" value="PVH31001"/>
    <property type="gene ID" value="PAHAL_9G034000"/>
</dbReference>
<protein>
    <submittedName>
        <fullName evidence="2">Uncharacterized protein</fullName>
    </submittedName>
</protein>
<reference evidence="2" key="1">
    <citation type="submission" date="2018-04" db="EMBL/GenBank/DDBJ databases">
        <title>WGS assembly of Panicum hallii.</title>
        <authorList>
            <person name="Lovell J."/>
            <person name="Jenkins J."/>
            <person name="Lowry D."/>
            <person name="Mamidi S."/>
            <person name="Sreedasyam A."/>
            <person name="Weng X."/>
            <person name="Barry K."/>
            <person name="Bonette J."/>
            <person name="Campitelli B."/>
            <person name="Daum C."/>
            <person name="Gordon S."/>
            <person name="Gould B."/>
            <person name="Lipzen A."/>
            <person name="Macqueen A."/>
            <person name="Palacio-Mejia J."/>
            <person name="Plott C."/>
            <person name="Shakirov E."/>
            <person name="Shu S."/>
            <person name="Yoshinaga Y."/>
            <person name="Zane M."/>
            <person name="Rokhsar D."/>
            <person name="Grimwood J."/>
            <person name="Schmutz J."/>
            <person name="Juenger T."/>
        </authorList>
    </citation>
    <scope>NUCLEOTIDE SEQUENCE [LARGE SCALE GENOMIC DNA]</scope>
    <source>
        <strain evidence="2">FIL2</strain>
    </source>
</reference>
<evidence type="ECO:0000256" key="1">
    <source>
        <dbReference type="SAM" id="MobiDB-lite"/>
    </source>
</evidence>
<name>A0A2T8I024_9POAL</name>
<proteinExistence type="predicted"/>
<evidence type="ECO:0000313" key="2">
    <source>
        <dbReference type="EMBL" id="PVH31001.1"/>
    </source>
</evidence>
<dbReference type="EMBL" id="CM008054">
    <property type="protein sequence ID" value="PVH31001.1"/>
    <property type="molecule type" value="Genomic_DNA"/>
</dbReference>